<gene>
    <name evidence="1" type="ORF">FHU37_003017</name>
</gene>
<dbReference type="AlphaFoldDB" id="A0A852ZZF5"/>
<proteinExistence type="predicted"/>
<evidence type="ECO:0000313" key="2">
    <source>
        <dbReference type="Proteomes" id="UP000567795"/>
    </source>
</evidence>
<accession>A0A852ZZF5</accession>
<dbReference type="Proteomes" id="UP000567795">
    <property type="component" value="Unassembled WGS sequence"/>
</dbReference>
<sequence>MTTATTFATLTGAAIPQVKGRFVTEVNIGAFGVVDVETTGAVRVADFSGTASWVSLDVVRYRL</sequence>
<protein>
    <submittedName>
        <fullName evidence="1">Uncharacterized protein</fullName>
    </submittedName>
</protein>
<organism evidence="1 2">
    <name type="scientific">Allostreptomyces psammosilenae</name>
    <dbReference type="NCBI Taxonomy" id="1892865"/>
    <lineage>
        <taxon>Bacteria</taxon>
        <taxon>Bacillati</taxon>
        <taxon>Actinomycetota</taxon>
        <taxon>Actinomycetes</taxon>
        <taxon>Kitasatosporales</taxon>
        <taxon>Streptomycetaceae</taxon>
        <taxon>Allostreptomyces</taxon>
    </lineage>
</organism>
<evidence type="ECO:0000313" key="1">
    <source>
        <dbReference type="EMBL" id="NYI06074.1"/>
    </source>
</evidence>
<name>A0A852ZZF5_9ACTN</name>
<reference evidence="1 2" key="1">
    <citation type="submission" date="2020-07" db="EMBL/GenBank/DDBJ databases">
        <title>Sequencing the genomes of 1000 actinobacteria strains.</title>
        <authorList>
            <person name="Klenk H.-P."/>
        </authorList>
    </citation>
    <scope>NUCLEOTIDE SEQUENCE [LARGE SCALE GENOMIC DNA]</scope>
    <source>
        <strain evidence="1 2">DSM 42178</strain>
    </source>
</reference>
<comment type="caution">
    <text evidence="1">The sequence shown here is derived from an EMBL/GenBank/DDBJ whole genome shotgun (WGS) entry which is preliminary data.</text>
</comment>
<dbReference type="RefSeq" id="WP_179814707.1">
    <property type="nucleotide sequence ID" value="NZ_JACBZD010000001.1"/>
</dbReference>
<keyword evidence="2" id="KW-1185">Reference proteome</keyword>
<dbReference type="EMBL" id="JACBZD010000001">
    <property type="protein sequence ID" value="NYI06074.1"/>
    <property type="molecule type" value="Genomic_DNA"/>
</dbReference>